<sequence>MKAERYDREHKKDDQATHTANNFLDIYRQITRQSLGAQSAHEEMGSLRGQQQLSAYEMLTQPIPIPYSLAGTKSANTETFREVTCDYNDTKEGTIGKYEWEEIPISEYSSLPPKGVLEELNKQRKLNCFDYFTIASVNAVKDPLLLGRLNGSADRYFLAQWGEDISLDDVI</sequence>
<organism evidence="1">
    <name type="scientific">marine sediment metagenome</name>
    <dbReference type="NCBI Taxonomy" id="412755"/>
    <lineage>
        <taxon>unclassified sequences</taxon>
        <taxon>metagenomes</taxon>
        <taxon>ecological metagenomes</taxon>
    </lineage>
</organism>
<gene>
    <name evidence="1" type="ORF">S01H1_17071</name>
</gene>
<reference evidence="1" key="1">
    <citation type="journal article" date="2014" name="Front. Microbiol.">
        <title>High frequency of phylogenetically diverse reductive dehalogenase-homologous genes in deep subseafloor sedimentary metagenomes.</title>
        <authorList>
            <person name="Kawai M."/>
            <person name="Futagami T."/>
            <person name="Toyoda A."/>
            <person name="Takaki Y."/>
            <person name="Nishi S."/>
            <person name="Hori S."/>
            <person name="Arai W."/>
            <person name="Tsubouchi T."/>
            <person name="Morono Y."/>
            <person name="Uchiyama I."/>
            <person name="Ito T."/>
            <person name="Fujiyama A."/>
            <person name="Inagaki F."/>
            <person name="Takami H."/>
        </authorList>
    </citation>
    <scope>NUCLEOTIDE SEQUENCE</scope>
    <source>
        <strain evidence="1">Expedition CK06-06</strain>
    </source>
</reference>
<evidence type="ECO:0000313" key="1">
    <source>
        <dbReference type="EMBL" id="GAF68945.1"/>
    </source>
</evidence>
<dbReference type="AlphaFoldDB" id="X0SYT1"/>
<name>X0SYT1_9ZZZZ</name>
<dbReference type="EMBL" id="BARS01009021">
    <property type="protein sequence ID" value="GAF68945.1"/>
    <property type="molecule type" value="Genomic_DNA"/>
</dbReference>
<protein>
    <submittedName>
        <fullName evidence="1">Uncharacterized protein</fullName>
    </submittedName>
</protein>
<accession>X0SYT1</accession>
<comment type="caution">
    <text evidence="1">The sequence shown here is derived from an EMBL/GenBank/DDBJ whole genome shotgun (WGS) entry which is preliminary data.</text>
</comment>
<proteinExistence type="predicted"/>